<evidence type="ECO:0000256" key="3">
    <source>
        <dbReference type="ARBA" id="ARBA00022692"/>
    </source>
</evidence>
<dbReference type="GO" id="GO:0005886">
    <property type="term" value="C:plasma membrane"/>
    <property type="evidence" value="ECO:0007669"/>
    <property type="project" value="UniProtKB-SubCell"/>
</dbReference>
<dbReference type="InterPro" id="IPR001123">
    <property type="entry name" value="LeuE-type"/>
</dbReference>
<keyword evidence="4" id="KW-1133">Transmembrane helix</keyword>
<accession>A0A0F6QWY8</accession>
<evidence type="ECO:0000313" key="6">
    <source>
        <dbReference type="EMBL" id="AKE39692.1"/>
    </source>
</evidence>
<dbReference type="OrthoDB" id="9784202at2"/>
<sequence length="213" mass="22685">MTLSAYLTVIVANVIGALSPGPDLILVTRMATKSRRHAIASVLGIQFGVLFWCSLTVLGAAALLTAFPQLLGFVQLIGGSWLVWMGFNMFRGGWIARKYPPPGLEDVEASLGRMRQSFAMGLTTNLANPKIVLFLAALVAPMLPANPSFFTASALILGLWLAPVLLFLLIGVVVSTPRVRRKMLSAGPWIDLFAGGFFMVAGVALVISGIGEI</sequence>
<keyword evidence="7" id="KW-1185">Reference proteome</keyword>
<dbReference type="STRING" id="161896.UL81_08710"/>
<comment type="subcellular location">
    <subcellularLocation>
        <location evidence="1">Cell membrane</location>
        <topology evidence="1">Multi-pass membrane protein</topology>
    </subcellularLocation>
</comment>
<dbReference type="KEGG" id="ccj:UL81_08710"/>
<name>A0A0F6QWY8_9CORY</name>
<protein>
    <submittedName>
        <fullName evidence="6">Putative threonine efflux protein</fullName>
    </submittedName>
</protein>
<dbReference type="Pfam" id="PF01810">
    <property type="entry name" value="LysE"/>
    <property type="match status" value="1"/>
</dbReference>
<organism evidence="6 7">
    <name type="scientific">Corynebacterium camporealensis</name>
    <dbReference type="NCBI Taxonomy" id="161896"/>
    <lineage>
        <taxon>Bacteria</taxon>
        <taxon>Bacillati</taxon>
        <taxon>Actinomycetota</taxon>
        <taxon>Actinomycetes</taxon>
        <taxon>Mycobacteriales</taxon>
        <taxon>Corynebacteriaceae</taxon>
        <taxon>Corynebacterium</taxon>
    </lineage>
</organism>
<dbReference type="PANTHER" id="PTHR30086">
    <property type="entry name" value="ARGININE EXPORTER PROTEIN ARGO"/>
    <property type="match status" value="1"/>
</dbReference>
<evidence type="ECO:0000256" key="4">
    <source>
        <dbReference type="ARBA" id="ARBA00022989"/>
    </source>
</evidence>
<evidence type="ECO:0000256" key="2">
    <source>
        <dbReference type="ARBA" id="ARBA00022475"/>
    </source>
</evidence>
<dbReference type="AlphaFoldDB" id="A0A0F6QWY8"/>
<proteinExistence type="predicted"/>
<keyword evidence="2" id="KW-1003">Cell membrane</keyword>
<dbReference type="PATRIC" id="fig|161896.4.peg.1706"/>
<dbReference type="HOGENOM" id="CLU_079569_2_3_11"/>
<gene>
    <name evidence="6" type="ORF">UL81_08710</name>
</gene>
<dbReference type="EMBL" id="CP011311">
    <property type="protein sequence ID" value="AKE39692.1"/>
    <property type="molecule type" value="Genomic_DNA"/>
</dbReference>
<dbReference type="GO" id="GO:0015171">
    <property type="term" value="F:amino acid transmembrane transporter activity"/>
    <property type="evidence" value="ECO:0007669"/>
    <property type="project" value="TreeGrafter"/>
</dbReference>
<keyword evidence="5" id="KW-0472">Membrane</keyword>
<reference evidence="6 7" key="1">
    <citation type="journal article" date="2015" name="Genome Announc.">
        <title>Complete Genome Sequence of Corynebacterium camporealensis DSM 44610, Isolated from the Milk of a Manchega Sheep with Subclinical Mastitis.</title>
        <authorList>
            <person name="Ruckert C."/>
            <person name="Albersmeier A."/>
            <person name="Winkler A."/>
            <person name="Tauch A."/>
        </authorList>
    </citation>
    <scope>NUCLEOTIDE SEQUENCE [LARGE SCALE GENOMIC DNA]</scope>
    <source>
        <strain evidence="6 7">DSM 44610</strain>
    </source>
</reference>
<keyword evidence="3" id="KW-0812">Transmembrane</keyword>
<dbReference type="RefSeq" id="WP_035107363.1">
    <property type="nucleotide sequence ID" value="NZ_CP011311.1"/>
</dbReference>
<dbReference type="PANTHER" id="PTHR30086:SF19">
    <property type="entry name" value="THREONINE EFFLUX PROTEIN"/>
    <property type="match status" value="1"/>
</dbReference>
<evidence type="ECO:0000313" key="7">
    <source>
        <dbReference type="Proteomes" id="UP000033566"/>
    </source>
</evidence>
<evidence type="ECO:0000256" key="1">
    <source>
        <dbReference type="ARBA" id="ARBA00004651"/>
    </source>
</evidence>
<evidence type="ECO:0000256" key="5">
    <source>
        <dbReference type="ARBA" id="ARBA00023136"/>
    </source>
</evidence>
<dbReference type="Proteomes" id="UP000033566">
    <property type="component" value="Chromosome"/>
</dbReference>